<feature type="transmembrane region" description="Helical" evidence="14">
    <location>
        <begin position="431"/>
        <end position="450"/>
    </location>
</feature>
<comment type="caution">
    <text evidence="16">The sequence shown here is derived from an EMBL/GenBank/DDBJ whole genome shotgun (WGS) entry which is preliminary data.</text>
</comment>
<dbReference type="EMBL" id="JBJKFK010000459">
    <property type="protein sequence ID" value="KAL3316944.1"/>
    <property type="molecule type" value="Genomic_DNA"/>
</dbReference>
<keyword evidence="17" id="KW-1185">Reference proteome</keyword>
<keyword evidence="13" id="KW-0325">Glycoprotein</keyword>
<dbReference type="Gene3D" id="3.40.630.10">
    <property type="entry name" value="Zn peptidases"/>
    <property type="match status" value="1"/>
</dbReference>
<protein>
    <submittedName>
        <fullName evidence="16">Endoplasmic reticulum metallopeptidase 1</fullName>
    </submittedName>
</protein>
<evidence type="ECO:0000256" key="14">
    <source>
        <dbReference type="SAM" id="Phobius"/>
    </source>
</evidence>
<dbReference type="PANTHER" id="PTHR12147:SF22">
    <property type="entry name" value="ENDOPLASMIC RETICULUM METALLOPEPTIDASE 1"/>
    <property type="match status" value="1"/>
</dbReference>
<evidence type="ECO:0000256" key="1">
    <source>
        <dbReference type="ARBA" id="ARBA00001947"/>
    </source>
</evidence>
<organism evidence="16 17">
    <name type="scientific">Cichlidogyrus casuarinus</name>
    <dbReference type="NCBI Taxonomy" id="1844966"/>
    <lineage>
        <taxon>Eukaryota</taxon>
        <taxon>Metazoa</taxon>
        <taxon>Spiralia</taxon>
        <taxon>Lophotrochozoa</taxon>
        <taxon>Platyhelminthes</taxon>
        <taxon>Monogenea</taxon>
        <taxon>Monopisthocotylea</taxon>
        <taxon>Dactylogyridea</taxon>
        <taxon>Ancyrocephalidae</taxon>
        <taxon>Cichlidogyrus</taxon>
    </lineage>
</organism>
<dbReference type="GO" id="GO:0008237">
    <property type="term" value="F:metallopeptidase activity"/>
    <property type="evidence" value="ECO:0007669"/>
    <property type="project" value="UniProtKB-KW"/>
</dbReference>
<evidence type="ECO:0000256" key="4">
    <source>
        <dbReference type="ARBA" id="ARBA00022670"/>
    </source>
</evidence>
<gene>
    <name evidence="16" type="primary">ERMP1_2</name>
    <name evidence="16" type="ORF">Ciccas_004408</name>
</gene>
<keyword evidence="6" id="KW-0479">Metal-binding</keyword>
<evidence type="ECO:0000256" key="12">
    <source>
        <dbReference type="ARBA" id="ARBA00023136"/>
    </source>
</evidence>
<name>A0ABD2QBK1_9PLAT</name>
<keyword evidence="10 14" id="KW-1133">Transmembrane helix</keyword>
<keyword evidence="5 14" id="KW-0812">Transmembrane</keyword>
<dbReference type="GO" id="GO:0006508">
    <property type="term" value="P:proteolysis"/>
    <property type="evidence" value="ECO:0007669"/>
    <property type="project" value="UniProtKB-KW"/>
</dbReference>
<sequence length="522" mass="59346">MEMNSSCSNQLPRSHIHNFSTFNARKILNDVTSFGSRTAGSIANEVYTREYILQKLNEIKSSASSAMEIQLSEQLSNISSFRSHNHVTTYTNLLNLVLRIHDKRVTSPLNHALLVNCHYDTPVNTPGASDVFISCAVMIETARVLASGQFSLHHDIIMLFNGAEESILPASHAFVEQHPWSRDAIAFINLEGAGAGGRQVVFQTGPGSSCQIFMNAFTRSAQNPLANVIGEELFQSGIIPADTDFRIFRDYGHIPGIDMAYISDGYAYHTEHDVASRVSDDCIALAGNNLVDLVIELVNSADFDSIPRLPHLNTLPTDVYNSDFSIEQPIPHFIEPDRNPQIDASQRYIYFDYLGLFIVYYPLWFNNVLVYLSLFLIVLFVKRNHRRDVSHWKAVLFATVIHLICFLLMFAFTVALGFFNHLTGLRLSWYSARWNILIVYLLPMTCFYIFLSTKVFAIRDRYLTNIFIHLVFLFSYLSGIIVKSTVQEMPIKILIAIFKIGKILTKVNQNDFFRFLQFHTIH</sequence>
<feature type="transmembrane region" description="Helical" evidence="14">
    <location>
        <begin position="462"/>
        <end position="482"/>
    </location>
</feature>
<evidence type="ECO:0000256" key="8">
    <source>
        <dbReference type="ARBA" id="ARBA00022824"/>
    </source>
</evidence>
<comment type="cofactor">
    <cofactor evidence="1">
        <name>Zn(2+)</name>
        <dbReference type="ChEBI" id="CHEBI:29105"/>
    </cofactor>
</comment>
<dbReference type="GO" id="GO:0005789">
    <property type="term" value="C:endoplasmic reticulum membrane"/>
    <property type="evidence" value="ECO:0007669"/>
    <property type="project" value="UniProtKB-SubCell"/>
</dbReference>
<comment type="similarity">
    <text evidence="3">Belongs to the peptidase M28 family.</text>
</comment>
<evidence type="ECO:0000256" key="9">
    <source>
        <dbReference type="ARBA" id="ARBA00022833"/>
    </source>
</evidence>
<evidence type="ECO:0000256" key="3">
    <source>
        <dbReference type="ARBA" id="ARBA00010918"/>
    </source>
</evidence>
<feature type="transmembrane region" description="Helical" evidence="14">
    <location>
        <begin position="394"/>
        <end position="419"/>
    </location>
</feature>
<evidence type="ECO:0000256" key="7">
    <source>
        <dbReference type="ARBA" id="ARBA00022801"/>
    </source>
</evidence>
<accession>A0ABD2QBK1</accession>
<keyword evidence="4" id="KW-0645">Protease</keyword>
<evidence type="ECO:0000256" key="10">
    <source>
        <dbReference type="ARBA" id="ARBA00022989"/>
    </source>
</evidence>
<feature type="transmembrane region" description="Helical" evidence="14">
    <location>
        <begin position="363"/>
        <end position="382"/>
    </location>
</feature>
<evidence type="ECO:0000256" key="11">
    <source>
        <dbReference type="ARBA" id="ARBA00023049"/>
    </source>
</evidence>
<comment type="subcellular location">
    <subcellularLocation>
        <location evidence="2">Endoplasmic reticulum membrane</location>
        <topology evidence="2">Multi-pass membrane protein</topology>
    </subcellularLocation>
</comment>
<dbReference type="CDD" id="cd03875">
    <property type="entry name" value="M28_Fxna_like"/>
    <property type="match status" value="1"/>
</dbReference>
<dbReference type="AlphaFoldDB" id="A0ABD2QBK1"/>
<dbReference type="SUPFAM" id="SSF53187">
    <property type="entry name" value="Zn-dependent exopeptidases"/>
    <property type="match status" value="1"/>
</dbReference>
<dbReference type="Proteomes" id="UP001626550">
    <property type="component" value="Unassembled WGS sequence"/>
</dbReference>
<dbReference type="InterPro" id="IPR007484">
    <property type="entry name" value="Peptidase_M28"/>
</dbReference>
<keyword evidence="12 14" id="KW-0472">Membrane</keyword>
<evidence type="ECO:0000256" key="2">
    <source>
        <dbReference type="ARBA" id="ARBA00004477"/>
    </source>
</evidence>
<dbReference type="InterPro" id="IPR048024">
    <property type="entry name" value="Fxna-like_M28_dom"/>
</dbReference>
<proteinExistence type="inferred from homology"/>
<dbReference type="PANTHER" id="PTHR12147">
    <property type="entry name" value="METALLOPEPTIDASE M28 FAMILY MEMBER"/>
    <property type="match status" value="1"/>
</dbReference>
<evidence type="ECO:0000259" key="15">
    <source>
        <dbReference type="Pfam" id="PF04389"/>
    </source>
</evidence>
<evidence type="ECO:0000256" key="5">
    <source>
        <dbReference type="ARBA" id="ARBA00022692"/>
    </source>
</evidence>
<reference evidence="16 17" key="1">
    <citation type="submission" date="2024-11" db="EMBL/GenBank/DDBJ databases">
        <title>Adaptive evolution of stress response genes in parasites aligns with host niche diversity.</title>
        <authorList>
            <person name="Hahn C."/>
            <person name="Resl P."/>
        </authorList>
    </citation>
    <scope>NUCLEOTIDE SEQUENCE [LARGE SCALE GENOMIC DNA]</scope>
    <source>
        <strain evidence="16">EGGRZ-B1_66</strain>
        <tissue evidence="16">Body</tissue>
    </source>
</reference>
<evidence type="ECO:0000256" key="13">
    <source>
        <dbReference type="ARBA" id="ARBA00023180"/>
    </source>
</evidence>
<evidence type="ECO:0000313" key="16">
    <source>
        <dbReference type="EMBL" id="KAL3316944.1"/>
    </source>
</evidence>
<dbReference type="Pfam" id="PF04389">
    <property type="entry name" value="Peptidase_M28"/>
    <property type="match status" value="1"/>
</dbReference>
<keyword evidence="7" id="KW-0378">Hydrolase</keyword>
<dbReference type="GO" id="GO:0046872">
    <property type="term" value="F:metal ion binding"/>
    <property type="evidence" value="ECO:0007669"/>
    <property type="project" value="UniProtKB-KW"/>
</dbReference>
<keyword evidence="9" id="KW-0862">Zinc</keyword>
<dbReference type="InterPro" id="IPR045175">
    <property type="entry name" value="M28_fam"/>
</dbReference>
<evidence type="ECO:0000313" key="17">
    <source>
        <dbReference type="Proteomes" id="UP001626550"/>
    </source>
</evidence>
<feature type="domain" description="Peptidase M28" evidence="15">
    <location>
        <begin position="105"/>
        <end position="292"/>
    </location>
</feature>
<keyword evidence="11" id="KW-0482">Metalloprotease</keyword>
<evidence type="ECO:0000256" key="6">
    <source>
        <dbReference type="ARBA" id="ARBA00022723"/>
    </source>
</evidence>
<keyword evidence="8" id="KW-0256">Endoplasmic reticulum</keyword>
<dbReference type="FunFam" id="3.40.630.10:FF:000008">
    <property type="entry name" value="Endoplasmic reticulum metallopeptidase 1"/>
    <property type="match status" value="1"/>
</dbReference>